<dbReference type="STRING" id="1110509.Mhar_2143"/>
<proteinExistence type="inferred from homology"/>
<dbReference type="KEGG" id="mhi:Mhar_2143"/>
<evidence type="ECO:0000313" key="6">
    <source>
        <dbReference type="Proteomes" id="UP000005877"/>
    </source>
</evidence>
<evidence type="ECO:0000256" key="2">
    <source>
        <dbReference type="ARBA" id="ARBA00022747"/>
    </source>
</evidence>
<keyword evidence="5" id="KW-0489">Methyltransferase</keyword>
<evidence type="ECO:0000256" key="3">
    <source>
        <dbReference type="ARBA" id="ARBA00023125"/>
    </source>
</evidence>
<dbReference type="InterPro" id="IPR000055">
    <property type="entry name" value="Restrct_endonuc_typeI_TRD"/>
</dbReference>
<keyword evidence="6" id="KW-1185">Reference proteome</keyword>
<name>G7WQE3_METH6</name>
<gene>
    <name evidence="5" type="ordered locus">Mhar_2143</name>
</gene>
<accession>G7WQE3</accession>
<evidence type="ECO:0000256" key="1">
    <source>
        <dbReference type="ARBA" id="ARBA00010923"/>
    </source>
</evidence>
<reference evidence="5 6" key="1">
    <citation type="journal article" date="2012" name="PLoS ONE">
        <title>The genome characteristics and predicted function of methyl-group oxidation pathway in the obligate aceticlastic methanogens, Methanosaeta spp.</title>
        <authorList>
            <person name="Zhu J."/>
            <person name="Zheng H."/>
            <person name="Ai G."/>
            <person name="Zhang G."/>
            <person name="Liu D."/>
            <person name="Liu X."/>
            <person name="Dong X."/>
        </authorList>
    </citation>
    <scope>NUCLEOTIDE SEQUENCE [LARGE SCALE GENOMIC DNA]</scope>
    <source>
        <strain evidence="5 6">6Ac</strain>
    </source>
</reference>
<dbReference type="PANTHER" id="PTHR30408">
    <property type="entry name" value="TYPE-1 RESTRICTION ENZYME ECOKI SPECIFICITY PROTEIN"/>
    <property type="match status" value="1"/>
</dbReference>
<protein>
    <submittedName>
        <fullName evidence="5">N-6 DNA methylase</fullName>
    </submittedName>
</protein>
<dbReference type="InterPro" id="IPR044946">
    <property type="entry name" value="Restrct_endonuc_typeI_TRD_sf"/>
</dbReference>
<evidence type="ECO:0000313" key="5">
    <source>
        <dbReference type="EMBL" id="AET65496.1"/>
    </source>
</evidence>
<dbReference type="Proteomes" id="UP000005877">
    <property type="component" value="Chromosome"/>
</dbReference>
<dbReference type="RefSeq" id="WP_014587672.1">
    <property type="nucleotide sequence ID" value="NC_017527.1"/>
</dbReference>
<dbReference type="GO" id="GO:0009307">
    <property type="term" value="P:DNA restriction-modification system"/>
    <property type="evidence" value="ECO:0007669"/>
    <property type="project" value="UniProtKB-KW"/>
</dbReference>
<organism evidence="5 6">
    <name type="scientific">Methanothrix harundinacea (strain 6Ac)</name>
    <name type="common">Methanosaeta harundinacea</name>
    <dbReference type="NCBI Taxonomy" id="1110509"/>
    <lineage>
        <taxon>Archaea</taxon>
        <taxon>Methanobacteriati</taxon>
        <taxon>Methanobacteriota</taxon>
        <taxon>Stenosarchaea group</taxon>
        <taxon>Methanomicrobia</taxon>
        <taxon>Methanotrichales</taxon>
        <taxon>Methanotrichaceae</taxon>
        <taxon>Methanothrix</taxon>
    </lineage>
</organism>
<evidence type="ECO:0000259" key="4">
    <source>
        <dbReference type="Pfam" id="PF01420"/>
    </source>
</evidence>
<dbReference type="InterPro" id="IPR052021">
    <property type="entry name" value="Type-I_RS_S_subunit"/>
</dbReference>
<dbReference type="EMBL" id="CP003117">
    <property type="protein sequence ID" value="AET65496.1"/>
    <property type="molecule type" value="Genomic_DNA"/>
</dbReference>
<sequence length="448" mass="51588">MHYTAELYSSELENRFDVRYYDPSALGLLRIIKDKSNSNDYEVRKLAAFGNLKKGIFSISASEYKDAGVPFIRVSCIKYLTIDINDITYLSADLHDSNIKTEVSPGDIVISKSGTVGNIALVPEYLGKSNISQDIVGLYVNDKNFSGFLAAYLSSKLGKIQMQRVKTQQTHAHLTLAPLRELLVVFNKECVNKVSDLMEKAAKFEVDFFTNLTKAQCELEQYFNIDMNYQNCSTFQIPVTELESKFSPTFYYPPYRETNRLLKERFETTNLWKIAKIIKGKEVGSKNYSDHGIPFIRTSDLVNHGIDRDSHHKINKKIYDEYKQDLRPNDILFTNDGKIGLSAMCLEGDDCVIQSHIKRIRIVDDYFTPEFIFIFLNTKFGLYQIYRRIFVQSTIPTIEDGLNYIDIPYVEKDIIDEVTCLCKEAFNAKNKRNQFVDSSRKIIENELI</sequence>
<dbReference type="Gene3D" id="3.90.220.20">
    <property type="entry name" value="DNA methylase specificity domains"/>
    <property type="match status" value="2"/>
</dbReference>
<dbReference type="GO" id="GO:0003677">
    <property type="term" value="F:DNA binding"/>
    <property type="evidence" value="ECO:0007669"/>
    <property type="project" value="UniProtKB-KW"/>
</dbReference>
<dbReference type="GO" id="GO:0008168">
    <property type="term" value="F:methyltransferase activity"/>
    <property type="evidence" value="ECO:0007669"/>
    <property type="project" value="UniProtKB-KW"/>
</dbReference>
<dbReference type="Pfam" id="PF01420">
    <property type="entry name" value="Methylase_S"/>
    <property type="match status" value="1"/>
</dbReference>
<keyword evidence="5" id="KW-0808">Transferase</keyword>
<keyword evidence="2" id="KW-0680">Restriction system</keyword>
<dbReference type="AlphaFoldDB" id="G7WQE3"/>
<dbReference type="SUPFAM" id="SSF116734">
    <property type="entry name" value="DNA methylase specificity domain"/>
    <property type="match status" value="2"/>
</dbReference>
<dbReference type="PANTHER" id="PTHR30408:SF12">
    <property type="entry name" value="TYPE I RESTRICTION ENZYME MJAVIII SPECIFICITY SUBUNIT"/>
    <property type="match status" value="1"/>
</dbReference>
<dbReference type="HOGENOM" id="CLU_585071_0_0_2"/>
<comment type="similarity">
    <text evidence="1">Belongs to the type-I restriction system S methylase family.</text>
</comment>
<dbReference type="PATRIC" id="fig|1110509.7.peg.2376"/>
<dbReference type="REBASE" id="385660">
    <property type="entry name" value="S.Mha6AcORF2144P"/>
</dbReference>
<dbReference type="GO" id="GO:0032259">
    <property type="term" value="P:methylation"/>
    <property type="evidence" value="ECO:0007669"/>
    <property type="project" value="UniProtKB-KW"/>
</dbReference>
<keyword evidence="3" id="KW-0238">DNA-binding</keyword>
<feature type="domain" description="Type I restriction modification DNA specificity" evidence="4">
    <location>
        <begin position="40"/>
        <end position="182"/>
    </location>
</feature>
<dbReference type="GeneID" id="31812424"/>
<dbReference type="OrthoDB" id="84651at2157"/>